<dbReference type="AlphaFoldDB" id="A0AA37SRK8"/>
<feature type="transmembrane region" description="Helical" evidence="2">
    <location>
        <begin position="240"/>
        <end position="258"/>
    </location>
</feature>
<feature type="transmembrane region" description="Helical" evidence="2">
    <location>
        <begin position="135"/>
        <end position="150"/>
    </location>
</feature>
<name>A0AA37SRK8_9BACT</name>
<accession>A0AA37SRK8</accession>
<feature type="transmembrane region" description="Helical" evidence="2">
    <location>
        <begin position="206"/>
        <end position="228"/>
    </location>
</feature>
<keyword evidence="4" id="KW-1185">Reference proteome</keyword>
<reference evidence="3" key="2">
    <citation type="submission" date="2023-01" db="EMBL/GenBank/DDBJ databases">
        <title>Draft genome sequence of Portibacter lacus strain NBRC 108769.</title>
        <authorList>
            <person name="Sun Q."/>
            <person name="Mori K."/>
        </authorList>
    </citation>
    <scope>NUCLEOTIDE SEQUENCE</scope>
    <source>
        <strain evidence="3">NBRC 108769</strain>
    </source>
</reference>
<feature type="transmembrane region" description="Helical" evidence="2">
    <location>
        <begin position="330"/>
        <end position="354"/>
    </location>
</feature>
<evidence type="ECO:0008006" key="5">
    <source>
        <dbReference type="Google" id="ProtNLM"/>
    </source>
</evidence>
<gene>
    <name evidence="3" type="ORF">GCM10007940_31060</name>
</gene>
<feature type="transmembrane region" description="Helical" evidence="2">
    <location>
        <begin position="305"/>
        <end position="324"/>
    </location>
</feature>
<evidence type="ECO:0000256" key="2">
    <source>
        <dbReference type="SAM" id="Phobius"/>
    </source>
</evidence>
<dbReference type="Proteomes" id="UP001156666">
    <property type="component" value="Unassembled WGS sequence"/>
</dbReference>
<keyword evidence="2" id="KW-0812">Transmembrane</keyword>
<keyword evidence="1" id="KW-0813">Transport</keyword>
<feature type="transmembrane region" description="Helical" evidence="2">
    <location>
        <begin position="170"/>
        <end position="194"/>
    </location>
</feature>
<evidence type="ECO:0000313" key="4">
    <source>
        <dbReference type="Proteomes" id="UP001156666"/>
    </source>
</evidence>
<protein>
    <recommendedName>
        <fullName evidence="5">Permease</fullName>
    </recommendedName>
</protein>
<dbReference type="PANTHER" id="PTHR36838">
    <property type="entry name" value="AUXIN EFFLUX CARRIER FAMILY PROTEIN"/>
    <property type="match status" value="1"/>
</dbReference>
<feature type="transmembrane region" description="Helical" evidence="2">
    <location>
        <begin position="60"/>
        <end position="85"/>
    </location>
</feature>
<keyword evidence="2" id="KW-0472">Membrane</keyword>
<dbReference type="EMBL" id="BSOH01000021">
    <property type="protein sequence ID" value="GLR18490.1"/>
    <property type="molecule type" value="Genomic_DNA"/>
</dbReference>
<evidence type="ECO:0000313" key="3">
    <source>
        <dbReference type="EMBL" id="GLR18490.1"/>
    </source>
</evidence>
<feature type="transmembrane region" description="Helical" evidence="2">
    <location>
        <begin position="97"/>
        <end position="115"/>
    </location>
</feature>
<feature type="transmembrane region" description="Helical" evidence="2">
    <location>
        <begin position="264"/>
        <end position="284"/>
    </location>
</feature>
<sequence length="374" mass="40852">MGEGLTKTLVCLLFIGIGILMKRKISSKEQLGGIKSIILSLALPATIFIALLKIDIAFNLLILPLLAFVINILLFGSGFALLKCLGIKYDSAKGRTILLLSASMAPGLSCFPFIIEYLGEQSLAYAAFADVGNKFFGLILLYLIAMHWFYKLTIRKGEKSTKEGGKIKGLLLALVNEPINIVLFVGLGMLIFGLNLNSLPIFIQSVAQRLSLIMTPLVLIFIGLAVNVNRKAVKLILQILFWKSGIAFIISGIILLFLPSNLSLASLILVVAFPQSAFSFWPYAHMTAVKSLEKKKGVKTFDSKLALNMLAFSLPFSTILILIICSSGPIFANSWLIIGLGVGFVLIPILFNLFTRKSGFNFSSVPRENLQLSK</sequence>
<reference evidence="3" key="1">
    <citation type="journal article" date="2014" name="Int. J. Syst. Evol. Microbiol.">
        <title>Complete genome sequence of Corynebacterium casei LMG S-19264T (=DSM 44701T), isolated from a smear-ripened cheese.</title>
        <authorList>
            <consortium name="US DOE Joint Genome Institute (JGI-PGF)"/>
            <person name="Walter F."/>
            <person name="Albersmeier A."/>
            <person name="Kalinowski J."/>
            <person name="Ruckert C."/>
        </authorList>
    </citation>
    <scope>NUCLEOTIDE SEQUENCE</scope>
    <source>
        <strain evidence="3">NBRC 108769</strain>
    </source>
</reference>
<organism evidence="3 4">
    <name type="scientific">Portibacter lacus</name>
    <dbReference type="NCBI Taxonomy" id="1099794"/>
    <lineage>
        <taxon>Bacteria</taxon>
        <taxon>Pseudomonadati</taxon>
        <taxon>Bacteroidota</taxon>
        <taxon>Saprospiria</taxon>
        <taxon>Saprospirales</taxon>
        <taxon>Haliscomenobacteraceae</taxon>
        <taxon>Portibacter</taxon>
    </lineage>
</organism>
<comment type="caution">
    <text evidence="3">The sequence shown here is derived from an EMBL/GenBank/DDBJ whole genome shotgun (WGS) entry which is preliminary data.</text>
</comment>
<proteinExistence type="predicted"/>
<feature type="transmembrane region" description="Helical" evidence="2">
    <location>
        <begin position="33"/>
        <end position="54"/>
    </location>
</feature>
<dbReference type="PANTHER" id="PTHR36838:SF3">
    <property type="entry name" value="TRANSPORTER AUXIN EFFLUX CARRIER EC FAMILY"/>
    <property type="match status" value="1"/>
</dbReference>
<evidence type="ECO:0000256" key="1">
    <source>
        <dbReference type="ARBA" id="ARBA00022448"/>
    </source>
</evidence>
<keyword evidence="2" id="KW-1133">Transmembrane helix</keyword>